<accession>C2EPY2</accession>
<organism evidence="2 3">
    <name type="scientific">Lactobacillus ultunensis DSM 16047</name>
    <dbReference type="NCBI Taxonomy" id="525365"/>
    <lineage>
        <taxon>Bacteria</taxon>
        <taxon>Bacillati</taxon>
        <taxon>Bacillota</taxon>
        <taxon>Bacilli</taxon>
        <taxon>Lactobacillales</taxon>
        <taxon>Lactobacillaceae</taxon>
        <taxon>Lactobacillus</taxon>
    </lineage>
</organism>
<sequence length="267" mass="30519">MKDLIPRLRKNALFLFLAQQNNDALASNIYEWFSKDLFIILSNNRMSITGQFSELLKNELLSFLQAADFNISNITVRKIPFLTSDDALDTKPQTQPMIFTSHKVYNDDGKLLGESELPFTEESDGTKRILYIALIILSAQMQGNQKTILFDEFDSSLHPELARALVHIFNSKENLNQFILTTQDVQLLDNPIRIDQIYLIDKNFQGVSDLKSVFDFSNPRTSGRLDVNLAKKYIEGKFGSVPVVNTDRLLDILQEIHKGIDNEKTKE</sequence>
<dbReference type="SUPFAM" id="SSF52540">
    <property type="entry name" value="P-loop containing nucleoside triphosphate hydrolases"/>
    <property type="match status" value="1"/>
</dbReference>
<dbReference type="InterPro" id="IPR003959">
    <property type="entry name" value="ATPase_AAA_core"/>
</dbReference>
<evidence type="ECO:0000313" key="2">
    <source>
        <dbReference type="EMBL" id="EEJ71401.1"/>
    </source>
</evidence>
<dbReference type="eggNOG" id="COG1106">
    <property type="taxonomic scope" value="Bacteria"/>
</dbReference>
<dbReference type="EMBL" id="ACGU01000086">
    <property type="protein sequence ID" value="EEJ71401.1"/>
    <property type="molecule type" value="Genomic_DNA"/>
</dbReference>
<name>C2EPY2_9LACO</name>
<dbReference type="GO" id="GO:0005524">
    <property type="term" value="F:ATP binding"/>
    <property type="evidence" value="ECO:0007669"/>
    <property type="project" value="InterPro"/>
</dbReference>
<dbReference type="GO" id="GO:0016887">
    <property type="term" value="F:ATP hydrolysis activity"/>
    <property type="evidence" value="ECO:0007669"/>
    <property type="project" value="InterPro"/>
</dbReference>
<protein>
    <recommendedName>
        <fullName evidence="1">ATPase AAA-type core domain-containing protein</fullName>
    </recommendedName>
</protein>
<dbReference type="PANTHER" id="PTHR40396">
    <property type="entry name" value="ATPASE-LIKE PROTEIN"/>
    <property type="match status" value="1"/>
</dbReference>
<dbReference type="HOGENOM" id="CLU_990120_0_0_9"/>
<dbReference type="Proteomes" id="UP000005583">
    <property type="component" value="Unassembled WGS sequence"/>
</dbReference>
<evidence type="ECO:0000313" key="3">
    <source>
        <dbReference type="Proteomes" id="UP000005583"/>
    </source>
</evidence>
<evidence type="ECO:0000259" key="1">
    <source>
        <dbReference type="Pfam" id="PF13304"/>
    </source>
</evidence>
<keyword evidence="3" id="KW-1185">Reference proteome</keyword>
<proteinExistence type="predicted"/>
<dbReference type="Gene3D" id="3.40.50.300">
    <property type="entry name" value="P-loop containing nucleotide triphosphate hydrolases"/>
    <property type="match status" value="1"/>
</dbReference>
<dbReference type="InterPro" id="IPR027417">
    <property type="entry name" value="P-loop_NTPase"/>
</dbReference>
<dbReference type="STRING" id="525365.HMPREF0548_1728"/>
<dbReference type="Pfam" id="PF13304">
    <property type="entry name" value="AAA_21"/>
    <property type="match status" value="1"/>
</dbReference>
<dbReference type="AlphaFoldDB" id="C2EPY2"/>
<reference evidence="2 3" key="1">
    <citation type="submission" date="2009-01" db="EMBL/GenBank/DDBJ databases">
        <authorList>
            <person name="Qin X."/>
            <person name="Bachman B."/>
            <person name="Battles P."/>
            <person name="Bell A."/>
            <person name="Bess C."/>
            <person name="Bickham C."/>
            <person name="Chaboub L."/>
            <person name="Chen D."/>
            <person name="Coyle M."/>
            <person name="Deiros D.R."/>
            <person name="Dinh H."/>
            <person name="Forbes L."/>
            <person name="Fowler G."/>
            <person name="Francisco L."/>
            <person name="Fu Q."/>
            <person name="Gubbala S."/>
            <person name="Hale W."/>
            <person name="Han Y."/>
            <person name="Hemphill L."/>
            <person name="Highlander S.K."/>
            <person name="Hirani K."/>
            <person name="Hogues M."/>
            <person name="Jackson L."/>
            <person name="Jakkamsetti A."/>
            <person name="Javaid M."/>
            <person name="Jiang H."/>
            <person name="Korchina V."/>
            <person name="Kovar C."/>
            <person name="Lara F."/>
            <person name="Lee S."/>
            <person name="Mata R."/>
            <person name="Mathew T."/>
            <person name="Moen C."/>
            <person name="Morales K."/>
            <person name="Munidasa M."/>
            <person name="Nazareth L."/>
            <person name="Ngo R."/>
            <person name="Nguyen L."/>
            <person name="Okwuonu G."/>
            <person name="Ongeri F."/>
            <person name="Patil S."/>
            <person name="Petrosino J."/>
            <person name="Pham C."/>
            <person name="Pham P."/>
            <person name="Pu L.-L."/>
            <person name="Puazo M."/>
            <person name="Raj R."/>
            <person name="Reid J."/>
            <person name="Rouhana J."/>
            <person name="Saada N."/>
            <person name="Shang Y."/>
            <person name="Simmons D."/>
            <person name="Thornton R."/>
            <person name="Warren J."/>
            <person name="Weissenberger G."/>
            <person name="Zhang J."/>
            <person name="Zhang L."/>
            <person name="Zhou C."/>
            <person name="Zhu D."/>
            <person name="Muzny D."/>
            <person name="Worley K."/>
            <person name="Gibbs R."/>
        </authorList>
    </citation>
    <scope>NUCLEOTIDE SEQUENCE [LARGE SCALE GENOMIC DNA]</scope>
    <source>
        <strain evidence="2 3">DSM 16047</strain>
    </source>
</reference>
<feature type="domain" description="ATPase AAA-type core" evidence="1">
    <location>
        <begin position="39"/>
        <end position="189"/>
    </location>
</feature>
<dbReference type="PANTHER" id="PTHR40396:SF1">
    <property type="entry name" value="ATPASE AAA-TYPE CORE DOMAIN-CONTAINING PROTEIN"/>
    <property type="match status" value="1"/>
</dbReference>
<gene>
    <name evidence="2" type="ORF">HMPREF0548_1728</name>
</gene>
<comment type="caution">
    <text evidence="2">The sequence shown here is derived from an EMBL/GenBank/DDBJ whole genome shotgun (WGS) entry which is preliminary data.</text>
</comment>
<dbReference type="PATRIC" id="fig|525365.8.peg.1334"/>